<feature type="region of interest" description="Disordered" evidence="3">
    <location>
        <begin position="732"/>
        <end position="791"/>
    </location>
</feature>
<dbReference type="EMBL" id="BCMY01000007">
    <property type="protein sequence ID" value="GAQ42025.1"/>
    <property type="molecule type" value="Genomic_DNA"/>
</dbReference>
<dbReference type="GO" id="GO:0061499">
    <property type="term" value="C:outer plaque of mitotic spindle pole body"/>
    <property type="evidence" value="ECO:0007669"/>
    <property type="project" value="TreeGrafter"/>
</dbReference>
<gene>
    <name evidence="4" type="ORF">ABL_04686</name>
</gene>
<feature type="compositionally biased region" description="Basic and acidic residues" evidence="3">
    <location>
        <begin position="1038"/>
        <end position="1052"/>
    </location>
</feature>
<feature type="region of interest" description="Disordered" evidence="3">
    <location>
        <begin position="1"/>
        <end position="339"/>
    </location>
</feature>
<organism evidence="4 5">
    <name type="scientific">Aspergillus niger</name>
    <dbReference type="NCBI Taxonomy" id="5061"/>
    <lineage>
        <taxon>Eukaryota</taxon>
        <taxon>Fungi</taxon>
        <taxon>Dikarya</taxon>
        <taxon>Ascomycota</taxon>
        <taxon>Pezizomycotina</taxon>
        <taxon>Eurotiomycetes</taxon>
        <taxon>Eurotiomycetidae</taxon>
        <taxon>Eurotiales</taxon>
        <taxon>Aspergillaceae</taxon>
        <taxon>Aspergillus</taxon>
        <taxon>Aspergillus subgen. Circumdati</taxon>
    </lineage>
</organism>
<feature type="compositionally biased region" description="Low complexity" evidence="3">
    <location>
        <begin position="28"/>
        <end position="58"/>
    </location>
</feature>
<dbReference type="VEuPathDB" id="FungiDB:An11g00870"/>
<dbReference type="OrthoDB" id="7451790at2759"/>
<name>A0A100IJI7_ASPNG</name>
<feature type="compositionally biased region" description="Basic and acidic residues" evidence="3">
    <location>
        <begin position="933"/>
        <end position="950"/>
    </location>
</feature>
<feature type="compositionally biased region" description="Polar residues" evidence="3">
    <location>
        <begin position="637"/>
        <end position="660"/>
    </location>
</feature>
<feature type="compositionally biased region" description="Polar residues" evidence="3">
    <location>
        <begin position="743"/>
        <end position="758"/>
    </location>
</feature>
<protein>
    <submittedName>
        <fullName evidence="4">Conserved leucine-rich repeat protein</fullName>
    </submittedName>
</protein>
<feature type="region of interest" description="Disordered" evidence="3">
    <location>
        <begin position="454"/>
        <end position="506"/>
    </location>
</feature>
<feature type="compositionally biased region" description="Basic residues" evidence="3">
    <location>
        <begin position="761"/>
        <end position="774"/>
    </location>
</feature>
<proteinExistence type="predicted"/>
<feature type="region of interest" description="Disordered" evidence="3">
    <location>
        <begin position="1066"/>
        <end position="1178"/>
    </location>
</feature>
<feature type="compositionally biased region" description="Polar residues" evidence="3">
    <location>
        <begin position="325"/>
        <end position="334"/>
    </location>
</feature>
<dbReference type="VEuPathDB" id="FungiDB:ATCC64974_87760"/>
<dbReference type="SMART" id="SM00365">
    <property type="entry name" value="LRR_SD22"/>
    <property type="match status" value="5"/>
</dbReference>
<feature type="compositionally biased region" description="Acidic residues" evidence="3">
    <location>
        <begin position="958"/>
        <end position="967"/>
    </location>
</feature>
<evidence type="ECO:0000256" key="1">
    <source>
        <dbReference type="ARBA" id="ARBA00022614"/>
    </source>
</evidence>
<feature type="compositionally biased region" description="Polar residues" evidence="3">
    <location>
        <begin position="368"/>
        <end position="378"/>
    </location>
</feature>
<feature type="compositionally biased region" description="Basic and acidic residues" evidence="3">
    <location>
        <begin position="1150"/>
        <end position="1175"/>
    </location>
</feature>
<dbReference type="Proteomes" id="UP000068243">
    <property type="component" value="Unassembled WGS sequence"/>
</dbReference>
<keyword evidence="2" id="KW-0677">Repeat</keyword>
<feature type="compositionally biased region" description="Basic and acidic residues" evidence="3">
    <location>
        <begin position="1199"/>
        <end position="1213"/>
    </location>
</feature>
<dbReference type="OMA" id="ATSWGTD"/>
<feature type="region of interest" description="Disordered" evidence="3">
    <location>
        <begin position="830"/>
        <end position="884"/>
    </location>
</feature>
<keyword evidence="1" id="KW-0433">Leucine-rich repeat</keyword>
<feature type="compositionally biased region" description="Polar residues" evidence="3">
    <location>
        <begin position="971"/>
        <end position="996"/>
    </location>
</feature>
<dbReference type="SUPFAM" id="SSF52058">
    <property type="entry name" value="L domain-like"/>
    <property type="match status" value="2"/>
</dbReference>
<feature type="compositionally biased region" description="Pro residues" evidence="3">
    <location>
        <begin position="18"/>
        <end position="27"/>
    </location>
</feature>
<feature type="compositionally biased region" description="Basic and acidic residues" evidence="3">
    <location>
        <begin position="199"/>
        <end position="213"/>
    </location>
</feature>
<feature type="compositionally biased region" description="Acidic residues" evidence="3">
    <location>
        <begin position="839"/>
        <end position="857"/>
    </location>
</feature>
<dbReference type="PANTHER" id="PTHR47566">
    <property type="match status" value="1"/>
</dbReference>
<evidence type="ECO:0000313" key="5">
    <source>
        <dbReference type="Proteomes" id="UP000068243"/>
    </source>
</evidence>
<dbReference type="PANTHER" id="PTHR47566:SF1">
    <property type="entry name" value="PROTEIN NUD1"/>
    <property type="match status" value="1"/>
</dbReference>
<feature type="compositionally biased region" description="Polar residues" evidence="3">
    <location>
        <begin position="1112"/>
        <end position="1139"/>
    </location>
</feature>
<feature type="compositionally biased region" description="Basic and acidic residues" evidence="3">
    <location>
        <begin position="858"/>
        <end position="882"/>
    </location>
</feature>
<feature type="region of interest" description="Disordered" evidence="3">
    <location>
        <begin position="525"/>
        <end position="694"/>
    </location>
</feature>
<dbReference type="GO" id="GO:0031028">
    <property type="term" value="P:septation initiation signaling"/>
    <property type="evidence" value="ECO:0007669"/>
    <property type="project" value="TreeGrafter"/>
</dbReference>
<dbReference type="InterPro" id="IPR032675">
    <property type="entry name" value="LRR_dom_sf"/>
</dbReference>
<feature type="compositionally biased region" description="Basic and acidic residues" evidence="3">
    <location>
        <begin position="1072"/>
        <end position="1085"/>
    </location>
</feature>
<feature type="compositionally biased region" description="Low complexity" evidence="3">
    <location>
        <begin position="247"/>
        <end position="259"/>
    </location>
</feature>
<dbReference type="PaxDb" id="5061-CADANGAP00008277"/>
<dbReference type="InterPro" id="IPR001611">
    <property type="entry name" value="Leu-rich_rpt"/>
</dbReference>
<evidence type="ECO:0000313" key="4">
    <source>
        <dbReference type="EMBL" id="GAQ42025.1"/>
    </source>
</evidence>
<comment type="caution">
    <text evidence="4">The sequence shown here is derived from an EMBL/GenBank/DDBJ whole genome shotgun (WGS) entry which is preliminary data.</text>
</comment>
<dbReference type="InterPro" id="IPR003591">
    <property type="entry name" value="Leu-rich_rpt_typical-subtyp"/>
</dbReference>
<feature type="region of interest" description="Disordered" evidence="3">
    <location>
        <begin position="1030"/>
        <end position="1052"/>
    </location>
</feature>
<dbReference type="GO" id="GO:1902412">
    <property type="term" value="P:regulation of mitotic cytokinesis"/>
    <property type="evidence" value="ECO:0007669"/>
    <property type="project" value="TreeGrafter"/>
</dbReference>
<feature type="compositionally biased region" description="Basic and acidic residues" evidence="3">
    <location>
        <begin position="355"/>
        <end position="365"/>
    </location>
</feature>
<feature type="region of interest" description="Disordered" evidence="3">
    <location>
        <begin position="1197"/>
        <end position="1252"/>
    </location>
</feature>
<dbReference type="VEuPathDB" id="FungiDB:M747DRAFT_287707"/>
<dbReference type="Gene3D" id="3.80.10.10">
    <property type="entry name" value="Ribonuclease Inhibitor"/>
    <property type="match status" value="2"/>
</dbReference>
<feature type="compositionally biased region" description="Polar residues" evidence="3">
    <location>
        <begin position="122"/>
        <end position="148"/>
    </location>
</feature>
<reference evidence="5" key="1">
    <citation type="journal article" date="2016" name="Genome Announc.">
        <title>Draft genome sequence of Aspergillus niger strain An76.</title>
        <authorList>
            <person name="Gong W."/>
            <person name="Cheng Z."/>
            <person name="Zhang H."/>
            <person name="Liu L."/>
            <person name="Gao P."/>
            <person name="Wang L."/>
        </authorList>
    </citation>
    <scope>NUCLEOTIDE SEQUENCE [LARGE SCALE GENOMIC DNA]</scope>
    <source>
        <strain evidence="5">An76</strain>
    </source>
</reference>
<dbReference type="GO" id="GO:0035591">
    <property type="term" value="F:signaling adaptor activity"/>
    <property type="evidence" value="ECO:0007669"/>
    <property type="project" value="TreeGrafter"/>
</dbReference>
<dbReference type="PROSITE" id="PS51450">
    <property type="entry name" value="LRR"/>
    <property type="match status" value="4"/>
</dbReference>
<evidence type="ECO:0000256" key="2">
    <source>
        <dbReference type="ARBA" id="ARBA00022737"/>
    </source>
</evidence>
<sequence>MSDNPPWLDQLSDDWVPVPVPGTPTSPVPSRSISHSRQSSLQNSPSRIPVPARRSVAPSPSPIDKKKVSRPCHFVKREPPTPKTPRTPKTPSKLRSPVPDKTKKSPRPNPPSRNLSSRRKQSSTMDTRSPLRSVSNASGQSVQQSTVQIKPKKAKGGEGTPEWRRRLVHGDIPSGEQRDLFAPIGLESVFKPPTPGTEKTQDEALSRMKHSDSVWDFSTSSDRRDNATSNGPPGDGQHEFGEGAGHSSSPKSPRSPTKSSRQDQGEPRSTPGSPRGSHNGMLDVKKGPTKFVLNQGDGHEDSWNGTQMRSASGLEDMRNEDFTPITFSQPNTMDGNAASEVIRSALKKVTNKLERLHLPPYERPDSPASDSFLLNQPSEAPVDPLPEDDLLDVTSHSLPKDLSMGTLDFRGRGAFAHLRRDDYLNEGSFQKLHLSPPPFPSERLSPFLPSNHRIRSSPPFYQKTNPVTDPPTLPRPSSAHVAARPGTGRTDVMPSSGSPLKLFGNHDTFTNNRLLRRMSQFEETYGGFSEDDEPVSPSEEARRKGESRSFMSAQQDALGETSVRRHERPRSRNTPNPRLNRFGDGELDHFDFSDTSPYEPKLLNNEFVGSNQRPPSRRLSVERGYLGRRSYRKQSLDGGSNRSTKNFKSAETLESASSANAPDKQGLWTVEEFHHSETGSRPNSPAKDPHPKRRRTLLQSHGLMPDDAGSGKVAGQAPDNLTLLQRSLMQHGVTEEDTERFLRSQSAYPANTPTPSQVRSLSRKRPSSSRNHNRLGHDDHGIQTFSPPDNVIPIVKVNGVNTEIRKGSITTQDFLNEATKIMDIIRSKGRSAGGLSSVEESDAEDQDESGSYEDESTREEFSRPPSREGGDMRKLREPHEPNPRILSHLKKFQEDDDQEFEVNGSDMSLNLDQDDTNSDGANSIWDEGEGNEQNDKADAETRNLDAEQHTRRSSAPTEDGEEDDDLPDLLTINTHFSGKSLSARSIPTGSSSQSSHAKGVLSSDIVSHLIPEQVNGLTYDRYRNQWVKETVQKSPGKPKGEESEDDPFKDIPDLSVDELQEMMRMQSSLSPDKTKGSSVRGEENARQSSPSPRKASHQSERRPQTKEGEPSVNISSVQSKTTPFTSRFSNSETRATSWGSEARRTSKSTSEVEHEIQLHEGRLSKLPRRQQEHRQQARVVTISFSSPLVSQIAFDEDESPTKLRQNQETHQSEHGPACAEADHSSRPLDTLLPEQKSLDPGAIPDLDGRGDLSLIRRGSDGSVASTPDKSNVNNSMVRFQHLGPDTTYSFHLSPLPDFTIDQIDQPLHLEVSYVAQRTQPTSLRQVHGTFALATEDLVKHITEAEPFEPYWENVRRLVLRHKGLITLHKLCDFCPRLEELDVTGNDIGQLGGVPPSLRTLNIQDNCLSNLTAWGHLTNLQYLDVSGNEFESLDGFSSLIHLRELKANDNNITNIEGIFDLDGLLSLQLRNNGLTAVDFGRAELTRLHDLDLSHNQLSSIRNIDSLPSLSALDLRFNQLDGLETAASLPSLQSLKLSNNILRTLDVGAFPSLHLLYVDQNFLRSVSGLDKCHSLEVLSAREQMNGDVDGGIFDIDLGLVKDLRKAFLSSNRLSMQSLSPSSPLLSLQLLDIASCSIQGLPADFASSFPNVVVLNLNFNSLTGLNELSGLKCLARLAAAGNNITRLRRLCQVLSHIGRTSKGRACSLQKVDIRGNPLTVRFYPPAVIGNGKANVKKLKAKEELGQRRHDGLDLPSALAEFGHSGDVTHPATLGEEELPNPAKEIEIDDPYTLPLADPLADQRYLSHLDEPTRLRRRVFELMLYAGTGGSIRLLDGLELRPSVDEGSDMDRAWAKLEKLGVLKKKAITA</sequence>
<accession>A0A100IJI7</accession>
<feature type="region of interest" description="Disordered" evidence="3">
    <location>
        <begin position="906"/>
        <end position="1000"/>
    </location>
</feature>
<dbReference type="InterPro" id="IPR052574">
    <property type="entry name" value="CDIRP"/>
</dbReference>
<feature type="compositionally biased region" description="Basic and acidic residues" evidence="3">
    <location>
        <begin position="1097"/>
        <end position="1109"/>
    </location>
</feature>
<evidence type="ECO:0000256" key="3">
    <source>
        <dbReference type="SAM" id="MobiDB-lite"/>
    </source>
</evidence>
<dbReference type="InterPro" id="IPR025875">
    <property type="entry name" value="Leu-rich_rpt_4"/>
</dbReference>
<feature type="compositionally biased region" description="Basic and acidic residues" evidence="3">
    <location>
        <begin position="581"/>
        <end position="592"/>
    </location>
</feature>
<feature type="region of interest" description="Disordered" evidence="3">
    <location>
        <begin position="355"/>
        <end position="388"/>
    </location>
</feature>
<dbReference type="Pfam" id="PF13855">
    <property type="entry name" value="LRR_8"/>
    <property type="match status" value="1"/>
</dbReference>
<dbReference type="VEuPathDB" id="FungiDB:ASPNIDRAFT2_1127059"/>
<dbReference type="Pfam" id="PF12799">
    <property type="entry name" value="LRR_4"/>
    <property type="match status" value="1"/>
</dbReference>
<dbReference type="SMART" id="SM00369">
    <property type="entry name" value="LRR_TYP"/>
    <property type="match status" value="7"/>
</dbReference>